<dbReference type="AlphaFoldDB" id="A0A2P8E827"/>
<protein>
    <recommendedName>
        <fullName evidence="4">Large ribosomal subunit protein bL17</fullName>
    </recommendedName>
</protein>
<dbReference type="OrthoDB" id="9809073at2"/>
<keyword evidence="3 4" id="KW-0687">Ribonucleoprotein</keyword>
<evidence type="ECO:0000256" key="6">
    <source>
        <dbReference type="SAM" id="MobiDB-lite"/>
    </source>
</evidence>
<dbReference type="InterPro" id="IPR000456">
    <property type="entry name" value="Ribosomal_bL17"/>
</dbReference>
<comment type="similarity">
    <text evidence="1 4 5">Belongs to the bacterial ribosomal protein bL17 family.</text>
</comment>
<dbReference type="HAMAP" id="MF_01368">
    <property type="entry name" value="Ribosomal_bL17"/>
    <property type="match status" value="1"/>
</dbReference>
<dbReference type="PROSITE" id="PS01167">
    <property type="entry name" value="RIBOSOMAL_L17"/>
    <property type="match status" value="1"/>
</dbReference>
<keyword evidence="2 4" id="KW-0689">Ribosomal protein</keyword>
<dbReference type="Proteomes" id="UP000240708">
    <property type="component" value="Unassembled WGS sequence"/>
</dbReference>
<evidence type="ECO:0000256" key="4">
    <source>
        <dbReference type="HAMAP-Rule" id="MF_01368"/>
    </source>
</evidence>
<dbReference type="GO" id="GO:0003735">
    <property type="term" value="F:structural constituent of ribosome"/>
    <property type="evidence" value="ECO:0007669"/>
    <property type="project" value="InterPro"/>
</dbReference>
<dbReference type="SUPFAM" id="SSF64263">
    <property type="entry name" value="Prokaryotic ribosomal protein L17"/>
    <property type="match status" value="1"/>
</dbReference>
<evidence type="ECO:0000256" key="3">
    <source>
        <dbReference type="ARBA" id="ARBA00023274"/>
    </source>
</evidence>
<keyword evidence="8" id="KW-1185">Reference proteome</keyword>
<gene>
    <name evidence="4" type="primary">rplQ</name>
    <name evidence="7" type="ORF">CLV48_10368</name>
</gene>
<evidence type="ECO:0000256" key="2">
    <source>
        <dbReference type="ARBA" id="ARBA00022980"/>
    </source>
</evidence>
<dbReference type="FunFam" id="3.90.1030.10:FF:000001">
    <property type="entry name" value="50S ribosomal protein L17"/>
    <property type="match status" value="1"/>
</dbReference>
<comment type="subunit">
    <text evidence="4">Part of the 50S ribosomal subunit. Contacts protein L32.</text>
</comment>
<dbReference type="Gene3D" id="3.90.1030.10">
    <property type="entry name" value="Ribosomal protein L17"/>
    <property type="match status" value="1"/>
</dbReference>
<dbReference type="RefSeq" id="WP_106566619.1">
    <property type="nucleotide sequence ID" value="NZ_PYGF01000003.1"/>
</dbReference>
<dbReference type="Pfam" id="PF01196">
    <property type="entry name" value="Ribosomal_L17"/>
    <property type="match status" value="1"/>
</dbReference>
<dbReference type="NCBIfam" id="TIGR00059">
    <property type="entry name" value="L17"/>
    <property type="match status" value="1"/>
</dbReference>
<feature type="compositionally biased region" description="Basic and acidic residues" evidence="6">
    <location>
        <begin position="152"/>
        <end position="164"/>
    </location>
</feature>
<organism evidence="7 8">
    <name type="scientific">Cecembia rubra</name>
    <dbReference type="NCBI Taxonomy" id="1485585"/>
    <lineage>
        <taxon>Bacteria</taxon>
        <taxon>Pseudomonadati</taxon>
        <taxon>Bacteroidota</taxon>
        <taxon>Cytophagia</taxon>
        <taxon>Cytophagales</taxon>
        <taxon>Cyclobacteriaceae</taxon>
        <taxon>Cecembia</taxon>
    </lineage>
</organism>
<comment type="caution">
    <text evidence="7">The sequence shown here is derived from an EMBL/GenBank/DDBJ whole genome shotgun (WGS) entry which is preliminary data.</text>
</comment>
<dbReference type="GO" id="GO:0006412">
    <property type="term" value="P:translation"/>
    <property type="evidence" value="ECO:0007669"/>
    <property type="project" value="UniProtKB-UniRule"/>
</dbReference>
<evidence type="ECO:0000313" key="7">
    <source>
        <dbReference type="EMBL" id="PSL05558.1"/>
    </source>
</evidence>
<name>A0A2P8E827_9BACT</name>
<proteinExistence type="inferred from homology"/>
<dbReference type="InterPro" id="IPR036373">
    <property type="entry name" value="Ribosomal_bL17_sf"/>
</dbReference>
<evidence type="ECO:0000256" key="5">
    <source>
        <dbReference type="RuleBase" id="RU000660"/>
    </source>
</evidence>
<feature type="compositionally biased region" description="Basic residues" evidence="6">
    <location>
        <begin position="129"/>
        <end position="140"/>
    </location>
</feature>
<feature type="region of interest" description="Disordered" evidence="6">
    <location>
        <begin position="127"/>
        <end position="164"/>
    </location>
</feature>
<accession>A0A2P8E827</accession>
<evidence type="ECO:0000256" key="1">
    <source>
        <dbReference type="ARBA" id="ARBA00008777"/>
    </source>
</evidence>
<sequence>MRHGKKFNHLGRTASHRKAMLSNMANSLILHKRISTTLAKAKELKKYVEPLITRAKEDTTHNRRVAFSYLKNKEGIKALFGEVIEKVGSRAGGYTRIIKTGFRLGDNAEMCIIELVDFNELMLKDAKPAKKTTRRSRRGTGKATDAPAAEASKTEGNTEEKSAE</sequence>
<dbReference type="PANTHER" id="PTHR14413:SF16">
    <property type="entry name" value="LARGE RIBOSOMAL SUBUNIT PROTEIN BL17M"/>
    <property type="match status" value="1"/>
</dbReference>
<dbReference type="PANTHER" id="PTHR14413">
    <property type="entry name" value="RIBOSOMAL PROTEIN L17"/>
    <property type="match status" value="1"/>
</dbReference>
<evidence type="ECO:0000313" key="8">
    <source>
        <dbReference type="Proteomes" id="UP000240708"/>
    </source>
</evidence>
<reference evidence="7 8" key="1">
    <citation type="submission" date="2018-03" db="EMBL/GenBank/DDBJ databases">
        <title>Genomic Encyclopedia of Archaeal and Bacterial Type Strains, Phase II (KMG-II): from individual species to whole genera.</title>
        <authorList>
            <person name="Goeker M."/>
        </authorList>
    </citation>
    <scope>NUCLEOTIDE SEQUENCE [LARGE SCALE GENOMIC DNA]</scope>
    <source>
        <strain evidence="7 8">DSM 28057</strain>
    </source>
</reference>
<dbReference type="InterPro" id="IPR047859">
    <property type="entry name" value="Ribosomal_bL17_CS"/>
</dbReference>
<dbReference type="EMBL" id="PYGF01000003">
    <property type="protein sequence ID" value="PSL05558.1"/>
    <property type="molecule type" value="Genomic_DNA"/>
</dbReference>
<dbReference type="GO" id="GO:0022625">
    <property type="term" value="C:cytosolic large ribosomal subunit"/>
    <property type="evidence" value="ECO:0007669"/>
    <property type="project" value="TreeGrafter"/>
</dbReference>